<dbReference type="InterPro" id="IPR011711">
    <property type="entry name" value="GntR_C"/>
</dbReference>
<dbReference type="PROSITE" id="PS50949">
    <property type="entry name" value="HTH_GNTR"/>
    <property type="match status" value="1"/>
</dbReference>
<evidence type="ECO:0000313" key="6">
    <source>
        <dbReference type="Proteomes" id="UP000308230"/>
    </source>
</evidence>
<dbReference type="SMART" id="SM00345">
    <property type="entry name" value="HTH_GNTR"/>
    <property type="match status" value="1"/>
</dbReference>
<feature type="domain" description="HTH gntR-type" evidence="4">
    <location>
        <begin position="12"/>
        <end position="79"/>
    </location>
</feature>
<dbReference type="InterPro" id="IPR000524">
    <property type="entry name" value="Tscrpt_reg_HTH_GntR"/>
</dbReference>
<dbReference type="SUPFAM" id="SSF46785">
    <property type="entry name" value="Winged helix' DNA-binding domain"/>
    <property type="match status" value="1"/>
</dbReference>
<dbReference type="PRINTS" id="PR00035">
    <property type="entry name" value="HTHGNTR"/>
</dbReference>
<evidence type="ECO:0000256" key="3">
    <source>
        <dbReference type="ARBA" id="ARBA00023163"/>
    </source>
</evidence>
<dbReference type="InterPro" id="IPR036388">
    <property type="entry name" value="WH-like_DNA-bd_sf"/>
</dbReference>
<evidence type="ECO:0000256" key="2">
    <source>
        <dbReference type="ARBA" id="ARBA00023125"/>
    </source>
</evidence>
<dbReference type="GO" id="GO:0003700">
    <property type="term" value="F:DNA-binding transcription factor activity"/>
    <property type="evidence" value="ECO:0007669"/>
    <property type="project" value="InterPro"/>
</dbReference>
<dbReference type="SUPFAM" id="SSF48008">
    <property type="entry name" value="GntR ligand-binding domain-like"/>
    <property type="match status" value="1"/>
</dbReference>
<keyword evidence="2" id="KW-0238">DNA-binding</keyword>
<evidence type="ECO:0000313" key="5">
    <source>
        <dbReference type="EMBL" id="TLS36258.1"/>
    </source>
</evidence>
<dbReference type="InterPro" id="IPR036390">
    <property type="entry name" value="WH_DNA-bd_sf"/>
</dbReference>
<name>A0A5R9F3T1_9BACL</name>
<keyword evidence="6" id="KW-1185">Reference proteome</keyword>
<comment type="caution">
    <text evidence="5">The sequence shown here is derived from an EMBL/GenBank/DDBJ whole genome shotgun (WGS) entry which is preliminary data.</text>
</comment>
<evidence type="ECO:0000259" key="4">
    <source>
        <dbReference type="PROSITE" id="PS50949"/>
    </source>
</evidence>
<dbReference type="Pfam" id="PF00392">
    <property type="entry name" value="GntR"/>
    <property type="match status" value="1"/>
</dbReference>
<accession>A0A5R9F3T1</accession>
<sequence length="224" mass="25690">MSGETSMILDHRNLSDDVAAIIRKMILNGELKAGARINQAQLAEKFKISRGPVREALRSLQNEGLIKHETNKGTFVTTLSKQDAFEIYTLRALLEAEAAQLAVFNLTEKDFRKLEELLDQFYQMMVEQNLESQAQCDILFHRTIVEASKHSRLINMHRQLDTQVGAMYLTVSNKVPVRVHQVVENHQILLDVLRTKDKEKIKEIFSEHYTQTLKDLSNMTPIKG</sequence>
<dbReference type="InterPro" id="IPR008920">
    <property type="entry name" value="TF_FadR/GntR_C"/>
</dbReference>
<organism evidence="5 6">
    <name type="scientific">Exobacillus caeni</name>
    <dbReference type="NCBI Taxonomy" id="2574798"/>
    <lineage>
        <taxon>Bacteria</taxon>
        <taxon>Bacillati</taxon>
        <taxon>Bacillota</taxon>
        <taxon>Bacilli</taxon>
        <taxon>Bacillales</taxon>
        <taxon>Guptibacillaceae</taxon>
        <taxon>Exobacillus</taxon>
    </lineage>
</organism>
<evidence type="ECO:0000256" key="1">
    <source>
        <dbReference type="ARBA" id="ARBA00023015"/>
    </source>
</evidence>
<dbReference type="GO" id="GO:0003677">
    <property type="term" value="F:DNA binding"/>
    <property type="evidence" value="ECO:0007669"/>
    <property type="project" value="UniProtKB-KW"/>
</dbReference>
<dbReference type="Pfam" id="PF07729">
    <property type="entry name" value="FCD"/>
    <property type="match status" value="1"/>
</dbReference>
<dbReference type="AlphaFoldDB" id="A0A5R9F3T1"/>
<dbReference type="Proteomes" id="UP000308230">
    <property type="component" value="Unassembled WGS sequence"/>
</dbReference>
<dbReference type="Gene3D" id="1.10.10.10">
    <property type="entry name" value="Winged helix-like DNA-binding domain superfamily/Winged helix DNA-binding domain"/>
    <property type="match status" value="1"/>
</dbReference>
<dbReference type="CDD" id="cd07377">
    <property type="entry name" value="WHTH_GntR"/>
    <property type="match status" value="1"/>
</dbReference>
<keyword evidence="1" id="KW-0805">Transcription regulation</keyword>
<protein>
    <submittedName>
        <fullName evidence="5">GntR family transcriptional regulator</fullName>
    </submittedName>
</protein>
<reference evidence="5 6" key="1">
    <citation type="submission" date="2019-04" db="EMBL/GenBank/DDBJ databases">
        <title>Bacillus caeni sp. nov., a bacterium isolated from mangrove sediment.</title>
        <authorList>
            <person name="Huang H."/>
            <person name="Mo K."/>
            <person name="Hu Y."/>
        </authorList>
    </citation>
    <scope>NUCLEOTIDE SEQUENCE [LARGE SCALE GENOMIC DNA]</scope>
    <source>
        <strain evidence="5 6">HB172195</strain>
    </source>
</reference>
<keyword evidence="3" id="KW-0804">Transcription</keyword>
<proteinExistence type="predicted"/>
<dbReference type="OrthoDB" id="2592645at2"/>
<dbReference type="SMART" id="SM00895">
    <property type="entry name" value="FCD"/>
    <property type="match status" value="1"/>
</dbReference>
<dbReference type="PANTHER" id="PTHR43537:SF5">
    <property type="entry name" value="UXU OPERON TRANSCRIPTIONAL REGULATOR"/>
    <property type="match status" value="1"/>
</dbReference>
<dbReference type="EMBL" id="SWLG01000012">
    <property type="protein sequence ID" value="TLS36258.1"/>
    <property type="molecule type" value="Genomic_DNA"/>
</dbReference>
<dbReference type="Gene3D" id="1.20.120.530">
    <property type="entry name" value="GntR ligand-binding domain-like"/>
    <property type="match status" value="1"/>
</dbReference>
<dbReference type="PANTHER" id="PTHR43537">
    <property type="entry name" value="TRANSCRIPTIONAL REGULATOR, GNTR FAMILY"/>
    <property type="match status" value="1"/>
</dbReference>
<gene>
    <name evidence="5" type="ORF">FCL54_16625</name>
</gene>